<comment type="caution">
    <text evidence="1">The sequence shown here is derived from an EMBL/GenBank/DDBJ whole genome shotgun (WGS) entry which is preliminary data.</text>
</comment>
<reference evidence="1 2" key="1">
    <citation type="submission" date="2019-04" db="EMBL/GenBank/DDBJ databases">
        <title>Microbes associate with the intestines of laboratory mice.</title>
        <authorList>
            <person name="Navarre W."/>
            <person name="Wong E."/>
            <person name="Huang K."/>
            <person name="Tropini C."/>
            <person name="Ng K."/>
            <person name="Yu B."/>
        </authorList>
    </citation>
    <scope>NUCLEOTIDE SEQUENCE [LARGE SCALE GENOMIC DNA]</scope>
    <source>
        <strain evidence="1 2">NM06_A21</strain>
    </source>
</reference>
<dbReference type="Proteomes" id="UP000306630">
    <property type="component" value="Unassembled WGS sequence"/>
</dbReference>
<protein>
    <submittedName>
        <fullName evidence="1">Uncharacterized protein</fullName>
    </submittedName>
</protein>
<proteinExistence type="predicted"/>
<dbReference type="RefSeq" id="WP_135957257.1">
    <property type="nucleotide sequence ID" value="NZ_CAOTTR010000052.1"/>
</dbReference>
<evidence type="ECO:0000313" key="1">
    <source>
        <dbReference type="EMBL" id="TGY76721.1"/>
    </source>
</evidence>
<dbReference type="AlphaFoldDB" id="A0A4S1ZK77"/>
<name>A0A4S1ZK77_9BACT</name>
<sequence>MEKKEFLDKNGLGTLVTQTRNAISTAKAQAISQAAADADSKVNALGVAVKKYSDDADNLIKTDVIELQEAVWPLAITFNLSPSVIRVGAAATVTASWNVKRKGADVTASSTVKLNNAAVTGTSKTLSITAAQAVAGTLAQTLDITCQGITKRETRNISVVHPSYFGTVASGWSASASAATSNDIKALTLLLNTSRACTRTGISVTNGKIVYAYPKSYGALTSVKDGNNFEVLGSYTRSEVTIDSIVYYVYVLTNPVTASGVKQIFA</sequence>
<gene>
    <name evidence="1" type="ORF">E5333_00250</name>
</gene>
<organism evidence="1 2">
    <name type="scientific">Muribaculum intestinale</name>
    <dbReference type="NCBI Taxonomy" id="1796646"/>
    <lineage>
        <taxon>Bacteria</taxon>
        <taxon>Pseudomonadati</taxon>
        <taxon>Bacteroidota</taxon>
        <taxon>Bacteroidia</taxon>
        <taxon>Bacteroidales</taxon>
        <taxon>Muribaculaceae</taxon>
        <taxon>Muribaculum</taxon>
    </lineage>
</organism>
<evidence type="ECO:0000313" key="2">
    <source>
        <dbReference type="Proteomes" id="UP000306630"/>
    </source>
</evidence>
<dbReference type="EMBL" id="SRYD01000001">
    <property type="protein sequence ID" value="TGY76721.1"/>
    <property type="molecule type" value="Genomic_DNA"/>
</dbReference>
<accession>A0A4S1ZK77</accession>